<feature type="transmembrane region" description="Helical" evidence="1">
    <location>
        <begin position="122"/>
        <end position="141"/>
    </location>
</feature>
<dbReference type="AlphaFoldDB" id="A0A1X6WXU1"/>
<keyword evidence="1" id="KW-0472">Membrane</keyword>
<organism evidence="2 3">
    <name type="scientific">Brevibacterium yomogidense</name>
    <dbReference type="NCBI Taxonomy" id="946573"/>
    <lineage>
        <taxon>Bacteria</taxon>
        <taxon>Bacillati</taxon>
        <taxon>Actinomycetota</taxon>
        <taxon>Actinomycetes</taxon>
        <taxon>Micrococcales</taxon>
        <taxon>Brevibacteriaceae</taxon>
        <taxon>Brevibacterium</taxon>
    </lineage>
</organism>
<accession>A0A1X6WXU1</accession>
<dbReference type="RefSeq" id="WP_087003857.1">
    <property type="nucleotide sequence ID" value="NZ_FWFF01000001.1"/>
</dbReference>
<dbReference type="EMBL" id="FWFF01000001">
    <property type="protein sequence ID" value="SLM90511.1"/>
    <property type="molecule type" value="Genomic_DNA"/>
</dbReference>
<dbReference type="InterPro" id="IPR049500">
    <property type="entry name" value="Peptidase_M50B-like"/>
</dbReference>
<evidence type="ECO:0000256" key="1">
    <source>
        <dbReference type="SAM" id="Phobius"/>
    </source>
</evidence>
<dbReference type="Proteomes" id="UP000196581">
    <property type="component" value="Unassembled WGS sequence"/>
</dbReference>
<dbReference type="Pfam" id="PF13398">
    <property type="entry name" value="Peptidase_M50B"/>
    <property type="match status" value="1"/>
</dbReference>
<sequence length="240" mass="24857">MTDGLEGLGVGLLDRLAGHELWAIVAAAAVIAGVLVVPSGIWRVTGVWVTMIHELGHALAGALRGRTGMRIRVNADHSGLTTSTGRSDSVAWTSFWGYPAPPLVGALMVCAAAAGWATGDAVWTTAAVAVLLGVSVAALLFMRGIIAVGSTLAGIAGTALLLLWAPAPVSVLVLLIAGLFEWAGGVRAIANLSRLHIRRRARDSDASVLGRLTPLPAFVWIGIFWIVALAPVGLLVWATR</sequence>
<feature type="transmembrane region" description="Helical" evidence="1">
    <location>
        <begin position="21"/>
        <end position="42"/>
    </location>
</feature>
<evidence type="ECO:0000313" key="3">
    <source>
        <dbReference type="Proteomes" id="UP000196581"/>
    </source>
</evidence>
<feature type="transmembrane region" description="Helical" evidence="1">
    <location>
        <begin position="217"/>
        <end position="238"/>
    </location>
</feature>
<feature type="transmembrane region" description="Helical" evidence="1">
    <location>
        <begin position="95"/>
        <end position="116"/>
    </location>
</feature>
<feature type="transmembrane region" description="Helical" evidence="1">
    <location>
        <begin position="171"/>
        <end position="190"/>
    </location>
</feature>
<keyword evidence="1" id="KW-1133">Transmembrane helix</keyword>
<keyword evidence="3" id="KW-1185">Reference proteome</keyword>
<name>A0A1X6WXU1_9MICO</name>
<gene>
    <name evidence="2" type="ORF">FM105_02065</name>
</gene>
<keyword evidence="1" id="KW-0812">Transmembrane</keyword>
<evidence type="ECO:0000313" key="2">
    <source>
        <dbReference type="EMBL" id="SLM90511.1"/>
    </source>
</evidence>
<reference evidence="3" key="1">
    <citation type="submission" date="2017-02" db="EMBL/GenBank/DDBJ databases">
        <authorList>
            <person name="Dridi B."/>
        </authorList>
    </citation>
    <scope>NUCLEOTIDE SEQUENCE [LARGE SCALE GENOMIC DNA]</scope>
    <source>
        <strain evidence="3">B Co 03.10</strain>
    </source>
</reference>
<protein>
    <submittedName>
        <fullName evidence="2">Putative integral membrane protein</fullName>
    </submittedName>
</protein>
<proteinExistence type="predicted"/>